<sequence length="96" mass="10378">MWRGTLWRRTQAPRETSLDATSRGLAREAGTTQQGGGVALISYALVCLGSGERFSFGRPTAEPETDGAELTLFVWREFCEVAKAPPVIGPTMALYG</sequence>
<keyword evidence="3" id="KW-1185">Reference proteome</keyword>
<accession>A0ABT7KH72</accession>
<dbReference type="Proteomes" id="UP001172630">
    <property type="component" value="Unassembled WGS sequence"/>
</dbReference>
<comment type="caution">
    <text evidence="2">The sequence shown here is derived from an EMBL/GenBank/DDBJ whole genome shotgun (WGS) entry which is preliminary data.</text>
</comment>
<reference evidence="2" key="1">
    <citation type="submission" date="2023-06" db="EMBL/GenBank/DDBJ databases">
        <title>Phylogenetic Diversity of Rhizobium strains.</title>
        <authorList>
            <person name="Moura F.T."/>
            <person name="Helene L.C.F."/>
            <person name="Hungria M."/>
        </authorList>
    </citation>
    <scope>NUCLEOTIDE SEQUENCE</scope>
    <source>
        <strain evidence="2">CCGE524</strain>
    </source>
</reference>
<gene>
    <name evidence="2" type="ORF">PY650_20405</name>
</gene>
<name>A0ABT7KH72_9HYPH</name>
<dbReference type="EMBL" id="JARFYN010000028">
    <property type="protein sequence ID" value="MDL2407982.1"/>
    <property type="molecule type" value="Genomic_DNA"/>
</dbReference>
<evidence type="ECO:0000313" key="3">
    <source>
        <dbReference type="Proteomes" id="UP001172630"/>
    </source>
</evidence>
<feature type="region of interest" description="Disordered" evidence="1">
    <location>
        <begin position="1"/>
        <end position="33"/>
    </location>
</feature>
<proteinExistence type="predicted"/>
<protein>
    <submittedName>
        <fullName evidence="2">Uncharacterized protein</fullName>
    </submittedName>
</protein>
<evidence type="ECO:0000256" key="1">
    <source>
        <dbReference type="SAM" id="MobiDB-lite"/>
    </source>
</evidence>
<evidence type="ECO:0000313" key="2">
    <source>
        <dbReference type="EMBL" id="MDL2407982.1"/>
    </source>
</evidence>
<organism evidence="2 3">
    <name type="scientific">Rhizobium calliandrae</name>
    <dbReference type="NCBI Taxonomy" id="1312182"/>
    <lineage>
        <taxon>Bacteria</taxon>
        <taxon>Pseudomonadati</taxon>
        <taxon>Pseudomonadota</taxon>
        <taxon>Alphaproteobacteria</taxon>
        <taxon>Hyphomicrobiales</taxon>
        <taxon>Rhizobiaceae</taxon>
        <taxon>Rhizobium/Agrobacterium group</taxon>
        <taxon>Rhizobium</taxon>
    </lineage>
</organism>